<dbReference type="PROSITE" id="PS50893">
    <property type="entry name" value="ABC_TRANSPORTER_2"/>
    <property type="match status" value="1"/>
</dbReference>
<dbReference type="Pfam" id="PF00005">
    <property type="entry name" value="ABC_tran"/>
    <property type="match status" value="1"/>
</dbReference>
<dbReference type="InterPro" id="IPR027417">
    <property type="entry name" value="P-loop_NTPase"/>
</dbReference>
<evidence type="ECO:0000256" key="2">
    <source>
        <dbReference type="ARBA" id="ARBA00022448"/>
    </source>
</evidence>
<dbReference type="Gene3D" id="3.40.50.300">
    <property type="entry name" value="P-loop containing nucleotide triphosphate hydrolases"/>
    <property type="match status" value="1"/>
</dbReference>
<dbReference type="InterPro" id="IPR050153">
    <property type="entry name" value="Metal_Ion_Import_ABC"/>
</dbReference>
<dbReference type="GO" id="GO:0005524">
    <property type="term" value="F:ATP binding"/>
    <property type="evidence" value="ECO:0007669"/>
    <property type="project" value="UniProtKB-KW"/>
</dbReference>
<dbReference type="PANTHER" id="PTHR42734">
    <property type="entry name" value="METAL TRANSPORT SYSTEM ATP-BINDING PROTEIN TM_0124-RELATED"/>
    <property type="match status" value="1"/>
</dbReference>
<dbReference type="EMBL" id="JBHSSN010000004">
    <property type="protein sequence ID" value="MFC6322563.1"/>
    <property type="molecule type" value="Genomic_DNA"/>
</dbReference>
<dbReference type="InterPro" id="IPR003593">
    <property type="entry name" value="AAA+_ATPase"/>
</dbReference>
<organism evidence="6 7">
    <name type="scientific">Companilactobacillus baiquanensis</name>
    <dbReference type="NCBI Taxonomy" id="2486005"/>
    <lineage>
        <taxon>Bacteria</taxon>
        <taxon>Bacillati</taxon>
        <taxon>Bacillota</taxon>
        <taxon>Bacilli</taxon>
        <taxon>Lactobacillales</taxon>
        <taxon>Lactobacillaceae</taxon>
        <taxon>Companilactobacillus</taxon>
    </lineage>
</organism>
<dbReference type="Proteomes" id="UP001596186">
    <property type="component" value="Unassembled WGS sequence"/>
</dbReference>
<accession>A0ABW1US59</accession>
<keyword evidence="2" id="KW-0813">Transport</keyword>
<evidence type="ECO:0000259" key="5">
    <source>
        <dbReference type="PROSITE" id="PS50893"/>
    </source>
</evidence>
<feature type="domain" description="ABC transporter" evidence="5">
    <location>
        <begin position="4"/>
        <end position="224"/>
    </location>
</feature>
<evidence type="ECO:0000256" key="3">
    <source>
        <dbReference type="ARBA" id="ARBA00022741"/>
    </source>
</evidence>
<comment type="similarity">
    <text evidence="1">Belongs to the ABC transporter superfamily.</text>
</comment>
<protein>
    <submittedName>
        <fullName evidence="6">ATP-binding cassette domain-containing protein</fullName>
    </submittedName>
</protein>
<proteinExistence type="inferred from homology"/>
<evidence type="ECO:0000256" key="4">
    <source>
        <dbReference type="ARBA" id="ARBA00022840"/>
    </source>
</evidence>
<dbReference type="PANTHER" id="PTHR42734:SF17">
    <property type="entry name" value="METAL TRANSPORT SYSTEM ATP-BINDING PROTEIN TM_0124-RELATED"/>
    <property type="match status" value="1"/>
</dbReference>
<evidence type="ECO:0000256" key="1">
    <source>
        <dbReference type="ARBA" id="ARBA00005417"/>
    </source>
</evidence>
<evidence type="ECO:0000313" key="6">
    <source>
        <dbReference type="EMBL" id="MFC6322563.1"/>
    </source>
</evidence>
<dbReference type="SMART" id="SM00382">
    <property type="entry name" value="AAA"/>
    <property type="match status" value="1"/>
</dbReference>
<sequence length="274" mass="30832">MKLLTAKDLSLQNEGYFAFKHVAFSLYQDEIAYILGDNGSGKTQFLDTLVGLKSPDSGKIEITPKARFGYLPQINPEIITKTVKKYLHDVQALSGKLAVSDTQLKELVTYMGMTPYLDRSVQQLSLGLKQRVGFLAAVVGHPNILLLDEPFSFQNSEMITNMLDIIKDLRDNHSGIVIASTVQDDSIVSYFDSNYLLKDNSLIKVTSQNESTHYMLIFTIKSNTIALPSNLSQYLKVNVENLIELKVPRKLKDSIIKEMLELNYNFEGARVLEN</sequence>
<gene>
    <name evidence="6" type="ORF">ACFP1F_02130</name>
</gene>
<dbReference type="SUPFAM" id="SSF52540">
    <property type="entry name" value="P-loop containing nucleoside triphosphate hydrolases"/>
    <property type="match status" value="1"/>
</dbReference>
<name>A0ABW1US59_9LACO</name>
<comment type="caution">
    <text evidence="6">The sequence shown here is derived from an EMBL/GenBank/DDBJ whole genome shotgun (WGS) entry which is preliminary data.</text>
</comment>
<dbReference type="InterPro" id="IPR003439">
    <property type="entry name" value="ABC_transporter-like_ATP-bd"/>
</dbReference>
<keyword evidence="7" id="KW-1185">Reference proteome</keyword>
<keyword evidence="3" id="KW-0547">Nucleotide-binding</keyword>
<reference evidence="7" key="1">
    <citation type="journal article" date="2019" name="Int. J. Syst. Evol. Microbiol.">
        <title>The Global Catalogue of Microorganisms (GCM) 10K type strain sequencing project: providing services to taxonomists for standard genome sequencing and annotation.</title>
        <authorList>
            <consortium name="The Broad Institute Genomics Platform"/>
            <consortium name="The Broad Institute Genome Sequencing Center for Infectious Disease"/>
            <person name="Wu L."/>
            <person name="Ma J."/>
        </authorList>
    </citation>
    <scope>NUCLEOTIDE SEQUENCE [LARGE SCALE GENOMIC DNA]</scope>
    <source>
        <strain evidence="7">CCM 8895</strain>
    </source>
</reference>
<evidence type="ECO:0000313" key="7">
    <source>
        <dbReference type="Proteomes" id="UP001596186"/>
    </source>
</evidence>
<keyword evidence="4 6" id="KW-0067">ATP-binding</keyword>
<dbReference type="RefSeq" id="WP_125593108.1">
    <property type="nucleotide sequence ID" value="NZ_JBHSSN010000004.1"/>
</dbReference>